<protein>
    <submittedName>
        <fullName evidence="1">Uncharacterized protein</fullName>
    </submittedName>
</protein>
<sequence>MFRAITWLFLLAVFQTQAQAQSVTVIIDGEVFRDPMQPPWAILPSINNVDEVAPETGPRLSSLQLTFVRSGGLAPVAVINETQVTVGDVIEGAPVVDIRPGEVVLLIDGEERVLRRFAQPVKTPVEQ</sequence>
<dbReference type="EMBL" id="LAZR01000001">
    <property type="protein sequence ID" value="KKO12192.1"/>
    <property type="molecule type" value="Genomic_DNA"/>
</dbReference>
<dbReference type="AlphaFoldDB" id="A0A0F9YIQ9"/>
<accession>A0A0F9YIQ9</accession>
<comment type="caution">
    <text evidence="1">The sequence shown here is derived from an EMBL/GenBank/DDBJ whole genome shotgun (WGS) entry which is preliminary data.</text>
</comment>
<organism evidence="1">
    <name type="scientific">marine sediment metagenome</name>
    <dbReference type="NCBI Taxonomy" id="412755"/>
    <lineage>
        <taxon>unclassified sequences</taxon>
        <taxon>metagenomes</taxon>
        <taxon>ecological metagenomes</taxon>
    </lineage>
</organism>
<evidence type="ECO:0000313" key="1">
    <source>
        <dbReference type="EMBL" id="KKO12192.1"/>
    </source>
</evidence>
<proteinExistence type="predicted"/>
<reference evidence="1" key="1">
    <citation type="journal article" date="2015" name="Nature">
        <title>Complex archaea that bridge the gap between prokaryotes and eukaryotes.</title>
        <authorList>
            <person name="Spang A."/>
            <person name="Saw J.H."/>
            <person name="Jorgensen S.L."/>
            <person name="Zaremba-Niedzwiedzka K."/>
            <person name="Martijn J."/>
            <person name="Lind A.E."/>
            <person name="van Eijk R."/>
            <person name="Schleper C."/>
            <person name="Guy L."/>
            <person name="Ettema T.J."/>
        </authorList>
    </citation>
    <scope>NUCLEOTIDE SEQUENCE</scope>
</reference>
<name>A0A0F9YIQ9_9ZZZZ</name>
<gene>
    <name evidence="1" type="ORF">LCGC14_0002010</name>
</gene>